<proteinExistence type="predicted"/>
<sequence>MYFWTLQDSCYHPLLLVPLLILFMLAVFLIPPQQTQKSPKKHHEVQIICKQIVIVIFSFDKSESYR</sequence>
<reference evidence="2" key="1">
    <citation type="journal article" date="2011" name="PLoS ONE">
        <title>The entomopathogenic bacterial endosymbionts xenorhabdus and photorhabdus: convergent lifestyles from divergent genomes.</title>
        <authorList>
            <person name="Chaston J.M."/>
            <person name="Suen G."/>
            <person name="Tucker S.L."/>
            <person name="Andersen A.W."/>
            <person name="Bhasin A."/>
            <person name="Bode E."/>
            <person name="Bode H.B."/>
            <person name="Brachmann A.O."/>
            <person name="Cowles C.E."/>
            <person name="Cowles K.N."/>
            <person name="Darby C."/>
            <person name="de Leon L."/>
            <person name="Drace K."/>
            <person name="Du Z."/>
            <person name="Givaudan A."/>
            <person name="Herbert Tran E.E."/>
            <person name="Jewell K.A."/>
            <person name="Knack J.J."/>
            <person name="Krasomil-Osterfeld K.C."/>
            <person name="Kukor R."/>
            <person name="Lanois A."/>
            <person name="Latreille P."/>
            <person name="Leimgruber N.K."/>
            <person name="Lipke C.M."/>
            <person name="Liu R."/>
            <person name="Lu X."/>
            <person name="Martens E.C."/>
            <person name="Marri P.R."/>
            <person name="Medigue C."/>
            <person name="Menard M.L."/>
            <person name="Miller N.M."/>
            <person name="Morales-Soto N."/>
            <person name="Norton S."/>
            <person name="Ogier J.C."/>
            <person name="Orchard S.S."/>
            <person name="Park D."/>
            <person name="Park Y."/>
            <person name="Qurollo B.A."/>
            <person name="Sugar D.R."/>
            <person name="Richards G.R."/>
            <person name="Rouy Z."/>
            <person name="Slominski B."/>
            <person name="Slominski K."/>
            <person name="Snyder H."/>
            <person name="Tjaden B.C."/>
            <person name="van der Hoeven R."/>
            <person name="Welch R.D."/>
            <person name="Wheeler C."/>
            <person name="Xiang B."/>
            <person name="Barbazuk B."/>
            <person name="Gaudriault S."/>
            <person name="Goodner B."/>
            <person name="Slater S.C."/>
            <person name="Forst S."/>
            <person name="Goldman B.S."/>
            <person name="Goodrich-Blair H."/>
        </authorList>
    </citation>
    <scope>NUCLEOTIDE SEQUENCE [LARGE SCALE GENOMIC DNA]</scope>
    <source>
        <strain evidence="2">SS-2004</strain>
    </source>
</reference>
<dbReference type="Proteomes" id="UP000002045">
    <property type="component" value="Chromosome"/>
</dbReference>
<dbReference type="AlphaFoldDB" id="D3V2R3"/>
<accession>D3V2R3</accession>
<protein>
    <submittedName>
        <fullName evidence="2">Uncharacterized protein</fullName>
    </submittedName>
</protein>
<name>D3V2R3_XENBS</name>
<evidence type="ECO:0000313" key="2">
    <source>
        <dbReference type="EMBL" id="CBJ81028.1"/>
    </source>
</evidence>
<organism evidence="2 3">
    <name type="scientific">Xenorhabdus bovienii (strain SS-2004)</name>
    <name type="common">Xenorhabdus nematophila subsp. bovienii</name>
    <dbReference type="NCBI Taxonomy" id="406818"/>
    <lineage>
        <taxon>Bacteria</taxon>
        <taxon>Pseudomonadati</taxon>
        <taxon>Pseudomonadota</taxon>
        <taxon>Gammaproteobacteria</taxon>
        <taxon>Enterobacterales</taxon>
        <taxon>Morganellaceae</taxon>
        <taxon>Xenorhabdus</taxon>
    </lineage>
</organism>
<dbReference type="KEGG" id="xbo:XBJ1_1902"/>
<dbReference type="HOGENOM" id="CLU_2830321_0_0_6"/>
<evidence type="ECO:0000313" key="3">
    <source>
        <dbReference type="Proteomes" id="UP000002045"/>
    </source>
</evidence>
<keyword evidence="1" id="KW-0472">Membrane</keyword>
<dbReference type="EMBL" id="FN667741">
    <property type="protein sequence ID" value="CBJ81028.1"/>
    <property type="molecule type" value="Genomic_DNA"/>
</dbReference>
<gene>
    <name evidence="2" type="ordered locus">XBJ1_1902</name>
</gene>
<evidence type="ECO:0000256" key="1">
    <source>
        <dbReference type="SAM" id="Phobius"/>
    </source>
</evidence>
<feature type="transmembrane region" description="Helical" evidence="1">
    <location>
        <begin position="12"/>
        <end position="31"/>
    </location>
</feature>
<keyword evidence="1" id="KW-1133">Transmembrane helix</keyword>
<keyword evidence="1" id="KW-0812">Transmembrane</keyword>